<accession>A0AAD5PYN9</accession>
<protein>
    <submittedName>
        <fullName evidence="2">Uncharacterized protein</fullName>
    </submittedName>
</protein>
<reference evidence="2 3" key="1">
    <citation type="submission" date="2022-05" db="EMBL/GenBank/DDBJ databases">
        <title>A multi-omics perspective on studying reproductive biology in Daphnia sinensis.</title>
        <authorList>
            <person name="Jia J."/>
        </authorList>
    </citation>
    <scope>NUCLEOTIDE SEQUENCE [LARGE SCALE GENOMIC DNA]</scope>
    <source>
        <strain evidence="2 3">WSL</strain>
    </source>
</reference>
<keyword evidence="3" id="KW-1185">Reference proteome</keyword>
<feature type="signal peptide" evidence="1">
    <location>
        <begin position="1"/>
        <end position="19"/>
    </location>
</feature>
<comment type="caution">
    <text evidence="2">The sequence shown here is derived from an EMBL/GenBank/DDBJ whole genome shotgun (WGS) entry which is preliminary data.</text>
</comment>
<feature type="chain" id="PRO_5042177385" evidence="1">
    <location>
        <begin position="20"/>
        <end position="110"/>
    </location>
</feature>
<name>A0AAD5PYN9_9CRUS</name>
<proteinExistence type="predicted"/>
<gene>
    <name evidence="2" type="ORF">GHT06_012270</name>
</gene>
<keyword evidence="1" id="KW-0732">Signal</keyword>
<dbReference type="Proteomes" id="UP000820818">
    <property type="component" value="Linkage Group LG3"/>
</dbReference>
<evidence type="ECO:0000313" key="2">
    <source>
        <dbReference type="EMBL" id="KAI9561314.1"/>
    </source>
</evidence>
<evidence type="ECO:0000313" key="3">
    <source>
        <dbReference type="Proteomes" id="UP000820818"/>
    </source>
</evidence>
<sequence length="110" mass="11863">MSRFIFVLVVLSVVACSVAQQDVQVVPLEAADAGVPVNPALVAGDARPKRQFGLGFLLGSALSSGYGYGYPYRYGGYGYGHGHSHGLYHHHGYRRPPNYGYYGSGYGYGR</sequence>
<dbReference type="AlphaFoldDB" id="A0AAD5PYN9"/>
<organism evidence="2 3">
    <name type="scientific">Daphnia sinensis</name>
    <dbReference type="NCBI Taxonomy" id="1820382"/>
    <lineage>
        <taxon>Eukaryota</taxon>
        <taxon>Metazoa</taxon>
        <taxon>Ecdysozoa</taxon>
        <taxon>Arthropoda</taxon>
        <taxon>Crustacea</taxon>
        <taxon>Branchiopoda</taxon>
        <taxon>Diplostraca</taxon>
        <taxon>Cladocera</taxon>
        <taxon>Anomopoda</taxon>
        <taxon>Daphniidae</taxon>
        <taxon>Daphnia</taxon>
        <taxon>Daphnia similis group</taxon>
    </lineage>
</organism>
<dbReference type="PROSITE" id="PS51257">
    <property type="entry name" value="PROKAR_LIPOPROTEIN"/>
    <property type="match status" value="1"/>
</dbReference>
<dbReference type="EMBL" id="WJBH02000003">
    <property type="protein sequence ID" value="KAI9561314.1"/>
    <property type="molecule type" value="Genomic_DNA"/>
</dbReference>
<evidence type="ECO:0000256" key="1">
    <source>
        <dbReference type="SAM" id="SignalP"/>
    </source>
</evidence>